<name>A0ABN1ZSC6_9MICO</name>
<evidence type="ECO:0000313" key="5">
    <source>
        <dbReference type="EMBL" id="GAA1503264.1"/>
    </source>
</evidence>
<dbReference type="SMART" id="SM00347">
    <property type="entry name" value="HTH_MARR"/>
    <property type="match status" value="1"/>
</dbReference>
<dbReference type="Proteomes" id="UP001501285">
    <property type="component" value="Unassembled WGS sequence"/>
</dbReference>
<feature type="domain" description="HTH marR-type" evidence="4">
    <location>
        <begin position="1"/>
        <end position="128"/>
    </location>
</feature>
<gene>
    <name evidence="5" type="ORF">GCM10009740_39080</name>
</gene>
<proteinExistence type="predicted"/>
<dbReference type="InterPro" id="IPR000835">
    <property type="entry name" value="HTH_MarR-typ"/>
</dbReference>
<dbReference type="PANTHER" id="PTHR33164">
    <property type="entry name" value="TRANSCRIPTIONAL REGULATOR, MARR FAMILY"/>
    <property type="match status" value="1"/>
</dbReference>
<dbReference type="PROSITE" id="PS50995">
    <property type="entry name" value="HTH_MARR_2"/>
    <property type="match status" value="1"/>
</dbReference>
<dbReference type="SUPFAM" id="SSF46785">
    <property type="entry name" value="Winged helix' DNA-binding domain"/>
    <property type="match status" value="1"/>
</dbReference>
<dbReference type="InterPro" id="IPR023187">
    <property type="entry name" value="Tscrpt_reg_MarR-type_CS"/>
</dbReference>
<dbReference type="InterPro" id="IPR036390">
    <property type="entry name" value="WH_DNA-bd_sf"/>
</dbReference>
<evidence type="ECO:0000256" key="2">
    <source>
        <dbReference type="ARBA" id="ARBA00023125"/>
    </source>
</evidence>
<dbReference type="Gene3D" id="1.10.10.10">
    <property type="entry name" value="Winged helix-like DNA-binding domain superfamily/Winged helix DNA-binding domain"/>
    <property type="match status" value="1"/>
</dbReference>
<keyword evidence="3" id="KW-0804">Transcription</keyword>
<accession>A0ABN1ZSC6</accession>
<keyword evidence="1" id="KW-0805">Transcription regulation</keyword>
<evidence type="ECO:0000256" key="3">
    <source>
        <dbReference type="ARBA" id="ARBA00023163"/>
    </source>
</evidence>
<protein>
    <recommendedName>
        <fullName evidence="4">HTH marR-type domain-containing protein</fullName>
    </recommendedName>
</protein>
<dbReference type="EMBL" id="BAAANB010000150">
    <property type="protein sequence ID" value="GAA1503264.1"/>
    <property type="molecule type" value="Genomic_DNA"/>
</dbReference>
<evidence type="ECO:0000256" key="1">
    <source>
        <dbReference type="ARBA" id="ARBA00023015"/>
    </source>
</evidence>
<dbReference type="InterPro" id="IPR036388">
    <property type="entry name" value="WH-like_DNA-bd_sf"/>
</dbReference>
<dbReference type="PROSITE" id="PS01117">
    <property type="entry name" value="HTH_MARR_1"/>
    <property type="match status" value="1"/>
</dbReference>
<keyword evidence="2" id="KW-0238">DNA-binding</keyword>
<dbReference type="Pfam" id="PF01047">
    <property type="entry name" value="MarR"/>
    <property type="match status" value="1"/>
</dbReference>
<organism evidence="5 6">
    <name type="scientific">Terrabacter terrae</name>
    <dbReference type="NCBI Taxonomy" id="318434"/>
    <lineage>
        <taxon>Bacteria</taxon>
        <taxon>Bacillati</taxon>
        <taxon>Actinomycetota</taxon>
        <taxon>Actinomycetes</taxon>
        <taxon>Micrococcales</taxon>
        <taxon>Intrasporangiaceae</taxon>
        <taxon>Terrabacter</taxon>
    </lineage>
</organism>
<keyword evidence="6" id="KW-1185">Reference proteome</keyword>
<evidence type="ECO:0000313" key="6">
    <source>
        <dbReference type="Proteomes" id="UP001501285"/>
    </source>
</evidence>
<comment type="caution">
    <text evidence="5">The sequence shown here is derived from an EMBL/GenBank/DDBJ whole genome shotgun (WGS) entry which is preliminary data.</text>
</comment>
<dbReference type="PANTHER" id="PTHR33164:SF94">
    <property type="entry name" value="TRANSCRIPTIONAL REGULATORY PROTEIN-RELATED"/>
    <property type="match status" value="1"/>
</dbReference>
<dbReference type="InterPro" id="IPR039422">
    <property type="entry name" value="MarR/SlyA-like"/>
</dbReference>
<sequence>MLTASRALVGVSARSLADVEDTVTLAQFRILVLLSSQGRSTLVQLAARLGVNASTAQRQVDRLVREELVDRRENPDDRRQVLLVPTAQGARLVEAVTDRRRDEIARIVQTLPGEDRAALVAALEAFAEAANEPAAGRDPAHPLGW</sequence>
<evidence type="ECO:0000259" key="4">
    <source>
        <dbReference type="PROSITE" id="PS50995"/>
    </source>
</evidence>
<reference evidence="5 6" key="1">
    <citation type="journal article" date="2019" name="Int. J. Syst. Evol. Microbiol.">
        <title>The Global Catalogue of Microorganisms (GCM) 10K type strain sequencing project: providing services to taxonomists for standard genome sequencing and annotation.</title>
        <authorList>
            <consortium name="The Broad Institute Genomics Platform"/>
            <consortium name="The Broad Institute Genome Sequencing Center for Infectious Disease"/>
            <person name="Wu L."/>
            <person name="Ma J."/>
        </authorList>
    </citation>
    <scope>NUCLEOTIDE SEQUENCE [LARGE SCALE GENOMIC DNA]</scope>
    <source>
        <strain evidence="5 6">JCM 14283</strain>
    </source>
</reference>